<dbReference type="InterPro" id="IPR002933">
    <property type="entry name" value="Peptidase_M20"/>
</dbReference>
<evidence type="ECO:0000313" key="4">
    <source>
        <dbReference type="Proteomes" id="UP000193986"/>
    </source>
</evidence>
<dbReference type="InterPro" id="IPR036264">
    <property type="entry name" value="Bact_exopeptidase_dim_dom"/>
</dbReference>
<accession>A0A1Y2AI98</accession>
<dbReference type="SUPFAM" id="SSF53187">
    <property type="entry name" value="Zn-dependent exopeptidases"/>
    <property type="match status" value="1"/>
</dbReference>
<dbReference type="NCBIfam" id="TIGR01891">
    <property type="entry name" value="amidohydrolases"/>
    <property type="match status" value="1"/>
</dbReference>
<dbReference type="AlphaFoldDB" id="A0A1Y2AI98"/>
<dbReference type="OrthoDB" id="6119954at2759"/>
<dbReference type="PANTHER" id="PTHR30575">
    <property type="entry name" value="PEPTIDASE M20"/>
    <property type="match status" value="1"/>
</dbReference>
<evidence type="ECO:0000256" key="2">
    <source>
        <dbReference type="PIRNR" id="PIRNR037226"/>
    </source>
</evidence>
<dbReference type="PIRSF" id="PIRSF037226">
    <property type="entry name" value="Amidohydrolase_ACY1L2_prd"/>
    <property type="match status" value="1"/>
</dbReference>
<name>A0A1Y2AI98_9TREE</name>
<evidence type="ECO:0000313" key="3">
    <source>
        <dbReference type="EMBL" id="ORY22194.1"/>
    </source>
</evidence>
<dbReference type="FunFam" id="3.30.70.360:FF:000004">
    <property type="entry name" value="Peptidase M20 domain-containing protein 2"/>
    <property type="match status" value="1"/>
</dbReference>
<dbReference type="Proteomes" id="UP000193986">
    <property type="component" value="Unassembled WGS sequence"/>
</dbReference>
<dbReference type="InterPro" id="IPR052030">
    <property type="entry name" value="Peptidase_M20/M20A_hydrolases"/>
</dbReference>
<dbReference type="PANTHER" id="PTHR30575:SF0">
    <property type="entry name" value="XAA-ARG DIPEPTIDASE"/>
    <property type="match status" value="1"/>
</dbReference>
<dbReference type="Gene3D" id="3.30.70.360">
    <property type="match status" value="1"/>
</dbReference>
<dbReference type="SUPFAM" id="SSF55031">
    <property type="entry name" value="Bacterial exopeptidase dimerisation domain"/>
    <property type="match status" value="1"/>
</dbReference>
<protein>
    <recommendedName>
        <fullName evidence="2">Peptidase M20 domain-containing protein 2</fullName>
    </recommendedName>
</protein>
<organism evidence="3 4">
    <name type="scientific">Naematelia encephala</name>
    <dbReference type="NCBI Taxonomy" id="71784"/>
    <lineage>
        <taxon>Eukaryota</taxon>
        <taxon>Fungi</taxon>
        <taxon>Dikarya</taxon>
        <taxon>Basidiomycota</taxon>
        <taxon>Agaricomycotina</taxon>
        <taxon>Tremellomycetes</taxon>
        <taxon>Tremellales</taxon>
        <taxon>Naemateliaceae</taxon>
        <taxon>Naematelia</taxon>
    </lineage>
</organism>
<dbReference type="InterPro" id="IPR017144">
    <property type="entry name" value="Xaa-Arg_dipeptidase"/>
</dbReference>
<dbReference type="Gene3D" id="3.40.630.10">
    <property type="entry name" value="Zn peptidases"/>
    <property type="match status" value="1"/>
</dbReference>
<gene>
    <name evidence="3" type="ORF">BCR39DRAFT_501710</name>
</gene>
<comment type="caution">
    <text evidence="3">The sequence shown here is derived from an EMBL/GenBank/DDBJ whole genome shotgun (WGS) entry which is preliminary data.</text>
</comment>
<reference evidence="3 4" key="1">
    <citation type="submission" date="2016-07" db="EMBL/GenBank/DDBJ databases">
        <title>Pervasive Adenine N6-methylation of Active Genes in Fungi.</title>
        <authorList>
            <consortium name="DOE Joint Genome Institute"/>
            <person name="Mondo S.J."/>
            <person name="Dannebaum R.O."/>
            <person name="Kuo R.C."/>
            <person name="Labutti K."/>
            <person name="Haridas S."/>
            <person name="Kuo A."/>
            <person name="Salamov A."/>
            <person name="Ahrendt S.R."/>
            <person name="Lipzen A."/>
            <person name="Sullivan W."/>
            <person name="Andreopoulos W.B."/>
            <person name="Clum A."/>
            <person name="Lindquist E."/>
            <person name="Daum C."/>
            <person name="Ramamoorthy G.K."/>
            <person name="Gryganskyi A."/>
            <person name="Culley D."/>
            <person name="Magnuson J.K."/>
            <person name="James T.Y."/>
            <person name="O'Malley M.A."/>
            <person name="Stajich J.E."/>
            <person name="Spatafora J.W."/>
            <person name="Visel A."/>
            <person name="Grigoriev I.V."/>
        </authorList>
    </citation>
    <scope>NUCLEOTIDE SEQUENCE [LARGE SCALE GENOMIC DNA]</scope>
    <source>
        <strain evidence="3 4">68-887.2</strain>
    </source>
</reference>
<keyword evidence="4" id="KW-1185">Reference proteome</keyword>
<dbReference type="InterPro" id="IPR017439">
    <property type="entry name" value="Amidohydrolase"/>
</dbReference>
<evidence type="ECO:0000256" key="1">
    <source>
        <dbReference type="ARBA" id="ARBA00006247"/>
    </source>
</evidence>
<dbReference type="GO" id="GO:0016805">
    <property type="term" value="F:dipeptidase activity"/>
    <property type="evidence" value="ECO:0007669"/>
    <property type="project" value="InterPro"/>
</dbReference>
<proteinExistence type="inferred from homology"/>
<sequence>MSDSELLQSSGGLASSLISQLESTAESLADGLFDLQWAIHEHPELAFQEHFAHKACTDYIEKQGFEVTRHAYGLQTAWKAVYEVGEGGPVIGFNSEMDALRGIGHACGHNLIAIAGIAAAVTTAHLLESRKISGKVILLGTPAEEAGGGKAYLLKRGAYDGMEACFMTHPGTQGYGSAISTLSCNAAFSVKYTGASAHAGAVPERGINALDAAVAAYSNIALLRQMLPDSFRVYDTIQGSEGWTANVIASESRLTVGVRCPTAKETYGTIDRVLNCLKAAALATGCQYEIRREALYFDMQQAHELDDYFTKVCTETWGHKGYTVGRSSSYASTDFGNISYHLPALHPTFSLPDSRAGDFPHSNTFASWTGSKSACEAAIQSAVSIAAVGTRMIVDRAWAKSVRDSWVRQMESIDGSETVSKIEKLVESFPLSPETSNAVCCGHDETNKHSNHV</sequence>
<comment type="similarity">
    <text evidence="1 2">Belongs to the peptidase M20A family.</text>
</comment>
<dbReference type="Pfam" id="PF01546">
    <property type="entry name" value="Peptidase_M20"/>
    <property type="match status" value="1"/>
</dbReference>
<dbReference type="InParanoid" id="A0A1Y2AI98"/>
<dbReference type="EMBL" id="MCFC01000097">
    <property type="protein sequence ID" value="ORY22194.1"/>
    <property type="molecule type" value="Genomic_DNA"/>
</dbReference>